<dbReference type="EMBL" id="BJNF01000072">
    <property type="protein sequence ID" value="GEC16679.1"/>
    <property type="molecule type" value="Genomic_DNA"/>
</dbReference>
<keyword evidence="2 5" id="KW-0808">Transferase</keyword>
<evidence type="ECO:0000256" key="1">
    <source>
        <dbReference type="ARBA" id="ARBA00022603"/>
    </source>
</evidence>
<name>A0A4Y3WFV9_NITWI</name>
<dbReference type="InterPro" id="IPR023267">
    <property type="entry name" value="RCMT"/>
</dbReference>
<feature type="binding site" evidence="5">
    <location>
        <position position="306"/>
    </location>
    <ligand>
        <name>S-adenosyl-L-methionine</name>
        <dbReference type="ChEBI" id="CHEBI:59789"/>
    </ligand>
</feature>
<dbReference type="Pfam" id="PF01189">
    <property type="entry name" value="Methyltr_RsmB-F"/>
    <property type="match status" value="1"/>
</dbReference>
<organism evidence="7 8">
    <name type="scientific">Nitrobacter winogradskyi</name>
    <name type="common">Nitrobacter agilis</name>
    <dbReference type="NCBI Taxonomy" id="913"/>
    <lineage>
        <taxon>Bacteria</taxon>
        <taxon>Pseudomonadati</taxon>
        <taxon>Pseudomonadota</taxon>
        <taxon>Alphaproteobacteria</taxon>
        <taxon>Hyphomicrobiales</taxon>
        <taxon>Nitrobacteraceae</taxon>
        <taxon>Nitrobacter</taxon>
    </lineage>
</organism>
<dbReference type="Proteomes" id="UP000318825">
    <property type="component" value="Unassembled WGS sequence"/>
</dbReference>
<feature type="binding site" evidence="5">
    <location>
        <position position="325"/>
    </location>
    <ligand>
        <name>S-adenosyl-L-methionine</name>
        <dbReference type="ChEBI" id="CHEBI:59789"/>
    </ligand>
</feature>
<evidence type="ECO:0000256" key="4">
    <source>
        <dbReference type="ARBA" id="ARBA00022884"/>
    </source>
</evidence>
<evidence type="ECO:0000313" key="8">
    <source>
        <dbReference type="Proteomes" id="UP000318825"/>
    </source>
</evidence>
<dbReference type="OrthoDB" id="9810297at2"/>
<dbReference type="InterPro" id="IPR049560">
    <property type="entry name" value="MeTrfase_RsmB-F_NOP2_cat"/>
</dbReference>
<evidence type="ECO:0000313" key="7">
    <source>
        <dbReference type="EMBL" id="GEC16679.1"/>
    </source>
</evidence>
<comment type="similarity">
    <text evidence="5">Belongs to the class I-like SAM-binding methyltransferase superfamily. RsmB/NOP family.</text>
</comment>
<dbReference type="GO" id="GO:0003723">
    <property type="term" value="F:RNA binding"/>
    <property type="evidence" value="ECO:0007669"/>
    <property type="project" value="UniProtKB-UniRule"/>
</dbReference>
<evidence type="ECO:0000256" key="5">
    <source>
        <dbReference type="PROSITE-ProRule" id="PRU01023"/>
    </source>
</evidence>
<evidence type="ECO:0000256" key="2">
    <source>
        <dbReference type="ARBA" id="ARBA00022679"/>
    </source>
</evidence>
<dbReference type="PANTHER" id="PTHR22807">
    <property type="entry name" value="NOP2 YEAST -RELATED NOL1/NOP2/FMU SUN DOMAIN-CONTAINING"/>
    <property type="match status" value="1"/>
</dbReference>
<dbReference type="Pfam" id="PF01029">
    <property type="entry name" value="NusB"/>
    <property type="match status" value="1"/>
</dbReference>
<dbReference type="FunFam" id="3.40.50.150:FF:000257">
    <property type="entry name" value="16S rRNA methyltransferase"/>
    <property type="match status" value="1"/>
</dbReference>
<dbReference type="PROSITE" id="PS51686">
    <property type="entry name" value="SAM_MT_RSMB_NOP"/>
    <property type="match status" value="1"/>
</dbReference>
<comment type="caution">
    <text evidence="7">The sequence shown here is derived from an EMBL/GenBank/DDBJ whole genome shotgun (WGS) entry which is preliminary data.</text>
</comment>
<keyword evidence="1 5" id="KW-0489">Methyltransferase</keyword>
<dbReference type="GO" id="GO:0001510">
    <property type="term" value="P:RNA methylation"/>
    <property type="evidence" value="ECO:0007669"/>
    <property type="project" value="InterPro"/>
</dbReference>
<sequence>MPSTRFAPPTEVPGLAARRIAADILDGVLHKRRTLDEQLEGPTAHPGLKALADRDRALMRRLVATILRRLGTLGHLLSRLLDRGIPTDAPRAQSALLIGAAQILWMDVPDHAAVDLAVRLVQSDRRAAKYAGLVNAVLRRCAREGQSLIDEVRSESLDTPSWLMARWSGHYGESAAKAIAAALSHEPALDLTVKANAAHWATRLHGETLPTGTVRTSLQGSVTMLPGFSEGQWWVQDAAAALPARLFGDIKGRRVIDLCAAPGGKTAQLAQAGAEVTAIDRSPNRVARLRENLGRLSLEARSLVADAIEWQDDAAGHGFDGVLVDAPCSATGTIRRHPDVAWLKQDSDIAALTALQQRLLNRAITLLRPGGTLVYCTCSLEPEEGEQVVAALLASDTGIRRVPVGVDEVAGLADIVTPAGDLRTLPCHLAHDDPTLGGLDGFYAARLTRS</sequence>
<dbReference type="InterPro" id="IPR001678">
    <property type="entry name" value="MeTrfase_RsmB-F_NOP2_dom"/>
</dbReference>
<feature type="binding site" evidence="5">
    <location>
        <begin position="259"/>
        <end position="265"/>
    </location>
    <ligand>
        <name>S-adenosyl-L-methionine</name>
        <dbReference type="ChEBI" id="CHEBI:59789"/>
    </ligand>
</feature>
<feature type="binding site" evidence="5">
    <location>
        <position position="280"/>
    </location>
    <ligand>
        <name>S-adenosyl-L-methionine</name>
        <dbReference type="ChEBI" id="CHEBI:59789"/>
    </ligand>
</feature>
<accession>A0A4Y3WFV9</accession>
<keyword evidence="3 5" id="KW-0949">S-adenosyl-L-methionine</keyword>
<dbReference type="PANTHER" id="PTHR22807:SF61">
    <property type="entry name" value="NOL1_NOP2_SUN FAMILY PROTEIN _ ANTITERMINATION NUSB DOMAIN-CONTAINING PROTEIN"/>
    <property type="match status" value="1"/>
</dbReference>
<dbReference type="Gene3D" id="1.10.940.10">
    <property type="entry name" value="NusB-like"/>
    <property type="match status" value="1"/>
</dbReference>
<gene>
    <name evidence="7" type="primary">sun</name>
    <name evidence="7" type="ORF">NWI01_25710</name>
</gene>
<dbReference type="InterPro" id="IPR006027">
    <property type="entry name" value="NusB_RsmB_TIM44"/>
</dbReference>
<dbReference type="SUPFAM" id="SSF53335">
    <property type="entry name" value="S-adenosyl-L-methionine-dependent methyltransferases"/>
    <property type="match status" value="1"/>
</dbReference>
<evidence type="ECO:0000259" key="6">
    <source>
        <dbReference type="PROSITE" id="PS51686"/>
    </source>
</evidence>
<dbReference type="CDD" id="cd02440">
    <property type="entry name" value="AdoMet_MTases"/>
    <property type="match status" value="1"/>
</dbReference>
<proteinExistence type="inferred from homology"/>
<dbReference type="PRINTS" id="PR02008">
    <property type="entry name" value="RCMTFAMILY"/>
</dbReference>
<dbReference type="InterPro" id="IPR029063">
    <property type="entry name" value="SAM-dependent_MTases_sf"/>
</dbReference>
<protein>
    <submittedName>
        <fullName evidence="7">MFS transporter</fullName>
    </submittedName>
</protein>
<dbReference type="SUPFAM" id="SSF48013">
    <property type="entry name" value="NusB-like"/>
    <property type="match status" value="1"/>
</dbReference>
<dbReference type="RefSeq" id="WP_141384281.1">
    <property type="nucleotide sequence ID" value="NZ_BJNF01000072.1"/>
</dbReference>
<dbReference type="GO" id="GO:0008173">
    <property type="term" value="F:RNA methyltransferase activity"/>
    <property type="evidence" value="ECO:0007669"/>
    <property type="project" value="InterPro"/>
</dbReference>
<evidence type="ECO:0000256" key="3">
    <source>
        <dbReference type="ARBA" id="ARBA00022691"/>
    </source>
</evidence>
<feature type="active site" description="Nucleophile" evidence="5">
    <location>
        <position position="378"/>
    </location>
</feature>
<dbReference type="AlphaFoldDB" id="A0A4Y3WFV9"/>
<feature type="domain" description="SAM-dependent MTase RsmB/NOP-type" evidence="6">
    <location>
        <begin position="164"/>
        <end position="450"/>
    </location>
</feature>
<dbReference type="Gene3D" id="3.40.50.150">
    <property type="entry name" value="Vaccinia Virus protein VP39"/>
    <property type="match status" value="1"/>
</dbReference>
<reference evidence="7 8" key="1">
    <citation type="submission" date="2019-06" db="EMBL/GenBank/DDBJ databases">
        <title>Whole genome shotgun sequence of Nitrobacter winogradskyi NBRC 14297.</title>
        <authorList>
            <person name="Hosoyama A."/>
            <person name="Uohara A."/>
            <person name="Ohji S."/>
            <person name="Ichikawa N."/>
        </authorList>
    </citation>
    <scope>NUCLEOTIDE SEQUENCE [LARGE SCALE GENOMIC DNA]</scope>
    <source>
        <strain evidence="7 8">NBRC 14297</strain>
    </source>
</reference>
<dbReference type="InterPro" id="IPR035926">
    <property type="entry name" value="NusB-like_sf"/>
</dbReference>
<keyword evidence="4 5" id="KW-0694">RNA-binding</keyword>
<dbReference type="GO" id="GO:0006355">
    <property type="term" value="P:regulation of DNA-templated transcription"/>
    <property type="evidence" value="ECO:0007669"/>
    <property type="project" value="InterPro"/>
</dbReference>